<evidence type="ECO:0000259" key="1">
    <source>
        <dbReference type="Pfam" id="PF13201"/>
    </source>
</evidence>
<dbReference type="HOGENOM" id="CLU_058034_0_0_10"/>
<dbReference type="InterPro" id="IPR025112">
    <property type="entry name" value="PCMD"/>
</dbReference>
<keyword evidence="3" id="KW-1185">Reference proteome</keyword>
<comment type="caution">
    <text evidence="2">The sequence shown here is derived from an EMBL/GenBank/DDBJ whole genome shotgun (WGS) entry which is preliminary data.</text>
</comment>
<evidence type="ECO:0000313" key="3">
    <source>
        <dbReference type="Proteomes" id="UP000003416"/>
    </source>
</evidence>
<name>F3PMV6_9BACE</name>
<dbReference type="Gene3D" id="2.60.120.890">
    <property type="entry name" value="BT2081, beta-jelly-roll domain"/>
    <property type="match status" value="1"/>
</dbReference>
<accession>F3PMV6</accession>
<dbReference type="eggNOG" id="ENOG502Z913">
    <property type="taxonomic scope" value="Bacteria"/>
</dbReference>
<protein>
    <recommendedName>
        <fullName evidence="1">Putative carbohydrate metabolism domain-containing protein</fullName>
    </recommendedName>
</protein>
<dbReference type="AlphaFoldDB" id="F3PMV6"/>
<dbReference type="Gene3D" id="2.60.40.2340">
    <property type="match status" value="1"/>
</dbReference>
<organism evidence="2 3">
    <name type="scientific">Bacteroides fluxus YIT 12057</name>
    <dbReference type="NCBI Taxonomy" id="763034"/>
    <lineage>
        <taxon>Bacteria</taxon>
        <taxon>Pseudomonadati</taxon>
        <taxon>Bacteroidota</taxon>
        <taxon>Bacteroidia</taxon>
        <taxon>Bacteroidales</taxon>
        <taxon>Bacteroidaceae</taxon>
        <taxon>Bacteroides</taxon>
    </lineage>
</organism>
<gene>
    <name evidence="2" type="ORF">HMPREF9446_00042</name>
</gene>
<dbReference type="InterPro" id="IPR038653">
    <property type="entry name" value="Put_CMD_sf"/>
</dbReference>
<dbReference type="Proteomes" id="UP000003416">
    <property type="component" value="Unassembled WGS sequence"/>
</dbReference>
<dbReference type="EMBL" id="AFBN01000003">
    <property type="protein sequence ID" value="EGF59894.1"/>
    <property type="molecule type" value="Genomic_DNA"/>
</dbReference>
<dbReference type="GeneID" id="86047898"/>
<dbReference type="RefSeq" id="WP_009123425.1">
    <property type="nucleotide sequence ID" value="NZ_GL882604.1"/>
</dbReference>
<feature type="domain" description="Putative carbohydrate metabolism" evidence="1">
    <location>
        <begin position="150"/>
        <end position="390"/>
    </location>
</feature>
<dbReference type="STRING" id="763034.HMPREF9446_00042"/>
<reference evidence="2 3" key="1">
    <citation type="submission" date="2011-02" db="EMBL/GenBank/DDBJ databases">
        <authorList>
            <person name="Weinstock G."/>
            <person name="Sodergren E."/>
            <person name="Clifton S."/>
            <person name="Fulton L."/>
            <person name="Fulton B."/>
            <person name="Courtney L."/>
            <person name="Fronick C."/>
            <person name="Harrison M."/>
            <person name="Strong C."/>
            <person name="Farmer C."/>
            <person name="Delahaunty K."/>
            <person name="Markovic C."/>
            <person name="Hall O."/>
            <person name="Minx P."/>
            <person name="Tomlinson C."/>
            <person name="Mitreva M."/>
            <person name="Hou S."/>
            <person name="Chen J."/>
            <person name="Wollam A."/>
            <person name="Pepin K.H."/>
            <person name="Johnson M."/>
            <person name="Bhonagiri V."/>
            <person name="Zhang X."/>
            <person name="Suruliraj S."/>
            <person name="Warren W."/>
            <person name="Chinwalla A."/>
            <person name="Mardis E.R."/>
            <person name="Wilson R.K."/>
        </authorList>
    </citation>
    <scope>NUCLEOTIDE SEQUENCE [LARGE SCALE GENOMIC DNA]</scope>
    <source>
        <strain evidence="2 3">YIT 12057</strain>
    </source>
</reference>
<sequence>MRLNKLFILYSLLGILITSCIQDEAPNAEADITGISFETDILANSYIDLNPSYDEVLNAYPIQINVKEGTDVTNLSPMFELTPGATINPASGSNQDFTTSVFYTVTSADKKWQRTYSISVREQKASNIPTVFHFENVRLIKGISSTNDPEKELYYHEFYEKQNEEELTWASGNKGFNWAASNSKTADYPTVQYENGKVGKCVKLETRLTGSLGNMVGMPIAAGNLFIGSFNMQNAITSPLSATRFGTPFYNKPIRLTGYYKYKAGDRFYENGEYTSRKDIYNIYAIFYDGVAYDNDGKAIDVTLDGNLPNENYQHESMVALALVSNPHETNDWEFFDIPFDYQRYGKKIDETKLANGEYKIGIIFASSKDGATFEGAPRSTLLIDEVELIYE</sequence>
<dbReference type="Pfam" id="PF13201">
    <property type="entry name" value="PCMD"/>
    <property type="match status" value="1"/>
</dbReference>
<evidence type="ECO:0000313" key="2">
    <source>
        <dbReference type="EMBL" id="EGF59894.1"/>
    </source>
</evidence>
<proteinExistence type="predicted"/>
<dbReference type="PROSITE" id="PS51257">
    <property type="entry name" value="PROKAR_LIPOPROTEIN"/>
    <property type="match status" value="1"/>
</dbReference>